<dbReference type="GO" id="GO:0005829">
    <property type="term" value="C:cytosol"/>
    <property type="evidence" value="ECO:0007669"/>
    <property type="project" value="TreeGrafter"/>
</dbReference>
<evidence type="ECO:0000256" key="3">
    <source>
        <dbReference type="ARBA" id="ARBA00023163"/>
    </source>
</evidence>
<dbReference type="InterPro" id="IPR032687">
    <property type="entry name" value="AraC-type_N"/>
</dbReference>
<sequence>MQPSCEIPSKYRMLSSMGTVAVFFAAYLGLSVEYISRETGIDPGRLMDPDNYLPEDFFEDFFWMLIRNFPERNIALELAGIAPTSYFGTPGRLLLRASDAQTMLELFVAHCDLLADRLEIKAVPGSTETFFRTSQPLSEVDQGMGAEIGLGIGARITKECFGEGLLTRVQFCHKARGDVSAYWDFFGVPVSFQAEFNALVLSTRELKKRSNQRGSQEVRCSLEQRLQRLRQELGLDLADGIADIRRAAMCNAIKGDYSVAGLARSMGMSTSTLQRRMPDGVQAGSLLEEVRYVNAMGMLADKSLSIDDVAFRLGFESDRGFRKAFKRWSGKTPAEARREIK</sequence>
<feature type="transmembrane region" description="Helical" evidence="4">
    <location>
        <begin position="12"/>
        <end position="30"/>
    </location>
</feature>
<evidence type="ECO:0000313" key="7">
    <source>
        <dbReference type="Proteomes" id="UP000287853"/>
    </source>
</evidence>
<reference evidence="6 7" key="1">
    <citation type="submission" date="2017-01" db="EMBL/GenBank/DDBJ databases">
        <title>The cable genome- insights into the physiology and evolution of filamentous bacteria capable of sulfide oxidation via long distance electron transfer.</title>
        <authorList>
            <person name="Schreiber L."/>
            <person name="Bjerg J.T."/>
            <person name="Boggild A."/>
            <person name="Van De Vossenberg J."/>
            <person name="Meysman F."/>
            <person name="Nielsen L.P."/>
            <person name="Schramm A."/>
            <person name="Kjeldsen K.U."/>
        </authorList>
    </citation>
    <scope>NUCLEOTIDE SEQUENCE [LARGE SCALE GENOMIC DNA]</scope>
    <source>
        <strain evidence="6">MCF</strain>
    </source>
</reference>
<dbReference type="AlphaFoldDB" id="A0A444J2R6"/>
<dbReference type="InterPro" id="IPR009057">
    <property type="entry name" value="Homeodomain-like_sf"/>
</dbReference>
<evidence type="ECO:0000256" key="1">
    <source>
        <dbReference type="ARBA" id="ARBA00023015"/>
    </source>
</evidence>
<dbReference type="PANTHER" id="PTHR47894:SF1">
    <property type="entry name" value="HTH-TYPE TRANSCRIPTIONAL REGULATOR VQSM"/>
    <property type="match status" value="1"/>
</dbReference>
<keyword evidence="4" id="KW-0472">Membrane</keyword>
<organism evidence="6 7">
    <name type="scientific">Candidatus Electrothrix aarhusensis</name>
    <dbReference type="NCBI Taxonomy" id="1859131"/>
    <lineage>
        <taxon>Bacteria</taxon>
        <taxon>Pseudomonadati</taxon>
        <taxon>Thermodesulfobacteriota</taxon>
        <taxon>Desulfobulbia</taxon>
        <taxon>Desulfobulbales</taxon>
        <taxon>Desulfobulbaceae</taxon>
        <taxon>Candidatus Electrothrix</taxon>
    </lineage>
</organism>
<evidence type="ECO:0000259" key="5">
    <source>
        <dbReference type="PROSITE" id="PS01124"/>
    </source>
</evidence>
<evidence type="ECO:0000313" key="6">
    <source>
        <dbReference type="EMBL" id="RWX47459.1"/>
    </source>
</evidence>
<dbReference type="GO" id="GO:0003700">
    <property type="term" value="F:DNA-binding transcription factor activity"/>
    <property type="evidence" value="ECO:0007669"/>
    <property type="project" value="InterPro"/>
</dbReference>
<feature type="domain" description="HTH araC/xylS-type" evidence="5">
    <location>
        <begin position="242"/>
        <end position="339"/>
    </location>
</feature>
<keyword evidence="3" id="KW-0804">Transcription</keyword>
<evidence type="ECO:0000256" key="4">
    <source>
        <dbReference type="SAM" id="Phobius"/>
    </source>
</evidence>
<comment type="caution">
    <text evidence="6">The sequence shown here is derived from an EMBL/GenBank/DDBJ whole genome shotgun (WGS) entry which is preliminary data.</text>
</comment>
<keyword evidence="2" id="KW-0238">DNA-binding</keyword>
<evidence type="ECO:0000256" key="2">
    <source>
        <dbReference type="ARBA" id="ARBA00023125"/>
    </source>
</evidence>
<dbReference type="Pfam" id="PF12625">
    <property type="entry name" value="Arabinose_bd"/>
    <property type="match status" value="1"/>
</dbReference>
<name>A0A444J2R6_9BACT</name>
<dbReference type="PANTHER" id="PTHR47894">
    <property type="entry name" value="HTH-TYPE TRANSCRIPTIONAL REGULATOR GADX"/>
    <property type="match status" value="1"/>
</dbReference>
<proteinExistence type="predicted"/>
<dbReference type="Pfam" id="PF12833">
    <property type="entry name" value="HTH_18"/>
    <property type="match status" value="1"/>
</dbReference>
<dbReference type="Gene3D" id="1.10.10.60">
    <property type="entry name" value="Homeodomain-like"/>
    <property type="match status" value="1"/>
</dbReference>
<dbReference type="InterPro" id="IPR018060">
    <property type="entry name" value="HTH_AraC"/>
</dbReference>
<dbReference type="SUPFAM" id="SSF46689">
    <property type="entry name" value="Homeodomain-like"/>
    <property type="match status" value="1"/>
</dbReference>
<keyword evidence="7" id="KW-1185">Reference proteome</keyword>
<keyword evidence="4" id="KW-0812">Transmembrane</keyword>
<gene>
    <name evidence="6" type="ORF">H206_00533</name>
</gene>
<dbReference type="GO" id="GO:0000976">
    <property type="term" value="F:transcription cis-regulatory region binding"/>
    <property type="evidence" value="ECO:0007669"/>
    <property type="project" value="TreeGrafter"/>
</dbReference>
<protein>
    <submittedName>
        <fullName evidence="6">Helix-turn-helix domain-containing protein</fullName>
    </submittedName>
</protein>
<dbReference type="PROSITE" id="PS01124">
    <property type="entry name" value="HTH_ARAC_FAMILY_2"/>
    <property type="match status" value="1"/>
</dbReference>
<dbReference type="Proteomes" id="UP000287853">
    <property type="component" value="Unassembled WGS sequence"/>
</dbReference>
<dbReference type="SMART" id="SM00342">
    <property type="entry name" value="HTH_ARAC"/>
    <property type="match status" value="1"/>
</dbReference>
<accession>A0A444J2R6</accession>
<keyword evidence="4" id="KW-1133">Transmembrane helix</keyword>
<dbReference type="EMBL" id="MTKO01000034">
    <property type="protein sequence ID" value="RWX47459.1"/>
    <property type="molecule type" value="Genomic_DNA"/>
</dbReference>
<keyword evidence="1" id="KW-0805">Transcription regulation</keyword>